<dbReference type="AlphaFoldDB" id="A0A164EFG8"/>
<sequence>MHKMIAGHKTSEEHRTCMMDYVARSRKMGTINSKLVEQFEAEKSYWIEVLRRVIAVIKFISSSGLAFKRSN</sequence>
<comment type="caution">
    <text evidence="1">The sequence shown here is derived from an EMBL/GenBank/DDBJ whole genome shotgun (WGS) entry which is preliminary data.</text>
</comment>
<dbReference type="STRING" id="35525.A0A164EFG8"/>
<gene>
    <name evidence="1" type="ORF">APZ42_008772</name>
</gene>
<organism evidence="1 2">
    <name type="scientific">Daphnia magna</name>
    <dbReference type="NCBI Taxonomy" id="35525"/>
    <lineage>
        <taxon>Eukaryota</taxon>
        <taxon>Metazoa</taxon>
        <taxon>Ecdysozoa</taxon>
        <taxon>Arthropoda</taxon>
        <taxon>Crustacea</taxon>
        <taxon>Branchiopoda</taxon>
        <taxon>Diplostraca</taxon>
        <taxon>Cladocera</taxon>
        <taxon>Anomopoda</taxon>
        <taxon>Daphniidae</taxon>
        <taxon>Daphnia</taxon>
    </lineage>
</organism>
<dbReference type="EMBL" id="LRGB01023879">
    <property type="protein sequence ID" value="KZR96728.1"/>
    <property type="molecule type" value="Genomic_DNA"/>
</dbReference>
<evidence type="ECO:0000313" key="1">
    <source>
        <dbReference type="EMBL" id="KZR96728.1"/>
    </source>
</evidence>
<name>A0A164EFG8_9CRUS</name>
<proteinExistence type="predicted"/>
<reference evidence="1 2" key="1">
    <citation type="submission" date="2016-03" db="EMBL/GenBank/DDBJ databases">
        <title>EvidentialGene: Evidence-directed Construction of Genes on Genomes.</title>
        <authorList>
            <person name="Gilbert D.G."/>
            <person name="Choi J.-H."/>
            <person name="Mockaitis K."/>
            <person name="Colbourne J."/>
            <person name="Pfrender M."/>
        </authorList>
    </citation>
    <scope>NUCLEOTIDE SEQUENCE [LARGE SCALE GENOMIC DNA]</scope>
    <source>
        <strain evidence="1 2">Xinb3</strain>
        <tissue evidence="1">Complete organism</tissue>
    </source>
</reference>
<evidence type="ECO:0000313" key="2">
    <source>
        <dbReference type="Proteomes" id="UP000076858"/>
    </source>
</evidence>
<keyword evidence="2" id="KW-1185">Reference proteome</keyword>
<protein>
    <submittedName>
        <fullName evidence="1">Uncharacterized protein</fullName>
    </submittedName>
</protein>
<accession>A0A164EFG8</accession>
<dbReference type="Proteomes" id="UP000076858">
    <property type="component" value="Unassembled WGS sequence"/>
</dbReference>